<sequence>MREETESGRAQRRNCEEIREEFRVRKLGFVDAQPAVFVRAQCVSGPLFFCVWTSLWALFHLVVIALQFYFIDDHPRPEWLAYLTNWGYTLQALYSVWDCACTLHVNMILKIELPDLPWYLKIQWVLFNVSTVAALGITVLNYALLPRVFTVNSILTHAINSMYAVTGLVVCAKPVRILHVYQSLLFSVIYCVFSLIYQLTGGGLIYKVLDWDKMPDTIVLVLPSVFLLVPALHIVVFTIYKLRVFVWKSCCRSRKVSNISRIDNSIEIGLEITSENTEAVHYRQEDPSV</sequence>
<feature type="transmembrane region" description="Helical" evidence="1">
    <location>
        <begin position="218"/>
        <end position="240"/>
    </location>
</feature>
<keyword evidence="1" id="KW-1133">Transmembrane helix</keyword>
<dbReference type="Pfam" id="PF21534">
    <property type="entry name" value="Rost"/>
    <property type="match status" value="1"/>
</dbReference>
<protein>
    <submittedName>
        <fullName evidence="3">Protein rolling stone-like</fullName>
    </submittedName>
</protein>
<feature type="transmembrane region" description="Helical" evidence="1">
    <location>
        <begin position="125"/>
        <end position="145"/>
    </location>
</feature>
<dbReference type="InterPro" id="IPR049352">
    <property type="entry name" value="Rost"/>
</dbReference>
<dbReference type="PANTHER" id="PTHR12242:SF49">
    <property type="entry name" value="HEADBUTT, ISOFORM E"/>
    <property type="match status" value="1"/>
</dbReference>
<dbReference type="OrthoDB" id="419711at2759"/>
<evidence type="ECO:0000256" key="1">
    <source>
        <dbReference type="SAM" id="Phobius"/>
    </source>
</evidence>
<gene>
    <name evidence="3" type="primary">LOC111106948</name>
</gene>
<proteinExistence type="predicted"/>
<dbReference type="GO" id="GO:0016020">
    <property type="term" value="C:membrane"/>
    <property type="evidence" value="ECO:0007669"/>
    <property type="project" value="TreeGrafter"/>
</dbReference>
<keyword evidence="1" id="KW-0472">Membrane</keyword>
<feature type="transmembrane region" description="Helical" evidence="1">
    <location>
        <begin position="184"/>
        <end position="206"/>
    </location>
</feature>
<accession>A0A8B8B2A2</accession>
<feature type="transmembrane region" description="Helical" evidence="1">
    <location>
        <begin position="151"/>
        <end position="172"/>
    </location>
</feature>
<dbReference type="AlphaFoldDB" id="A0A8B8B2A2"/>
<dbReference type="RefSeq" id="XP_022297542.1">
    <property type="nucleotide sequence ID" value="XM_022441834.1"/>
</dbReference>
<dbReference type="PANTHER" id="PTHR12242">
    <property type="entry name" value="OS02G0130600 PROTEIN-RELATED"/>
    <property type="match status" value="1"/>
</dbReference>
<feature type="transmembrane region" description="Helical" evidence="1">
    <location>
        <begin position="47"/>
        <end position="71"/>
    </location>
</feature>
<organism evidence="2 3">
    <name type="scientific">Crassostrea virginica</name>
    <name type="common">Eastern oyster</name>
    <dbReference type="NCBI Taxonomy" id="6565"/>
    <lineage>
        <taxon>Eukaryota</taxon>
        <taxon>Metazoa</taxon>
        <taxon>Spiralia</taxon>
        <taxon>Lophotrochozoa</taxon>
        <taxon>Mollusca</taxon>
        <taxon>Bivalvia</taxon>
        <taxon>Autobranchia</taxon>
        <taxon>Pteriomorphia</taxon>
        <taxon>Ostreida</taxon>
        <taxon>Ostreoidea</taxon>
        <taxon>Ostreidae</taxon>
        <taxon>Crassostrea</taxon>
    </lineage>
</organism>
<name>A0A8B8B2A2_CRAVI</name>
<dbReference type="KEGG" id="cvn:111106948"/>
<keyword evidence="2" id="KW-1185">Reference proteome</keyword>
<dbReference type="Proteomes" id="UP000694844">
    <property type="component" value="Chromosome 8"/>
</dbReference>
<reference evidence="3" key="1">
    <citation type="submission" date="2025-08" db="UniProtKB">
        <authorList>
            <consortium name="RefSeq"/>
        </authorList>
    </citation>
    <scope>IDENTIFICATION</scope>
    <source>
        <tissue evidence="3">Whole sample</tissue>
    </source>
</reference>
<keyword evidence="1" id="KW-0812">Transmembrane</keyword>
<evidence type="ECO:0000313" key="3">
    <source>
        <dbReference type="RefSeq" id="XP_022297542.1"/>
    </source>
</evidence>
<evidence type="ECO:0000313" key="2">
    <source>
        <dbReference type="Proteomes" id="UP000694844"/>
    </source>
</evidence>
<dbReference type="GeneID" id="111106948"/>